<dbReference type="STRING" id="1121326.CLMAG_18780"/>
<keyword evidence="2" id="KW-0808">Transferase</keyword>
<gene>
    <name evidence="2" type="primary">ubiE_4</name>
    <name evidence="2" type="ORF">CLMAG_18780</name>
</gene>
<accession>A0A161YMZ5</accession>
<dbReference type="PANTHER" id="PTHR43861">
    <property type="entry name" value="TRANS-ACONITATE 2-METHYLTRANSFERASE-RELATED"/>
    <property type="match status" value="1"/>
</dbReference>
<dbReference type="CDD" id="cd02440">
    <property type="entry name" value="AdoMet_MTases"/>
    <property type="match status" value="1"/>
</dbReference>
<dbReference type="GO" id="GO:0043770">
    <property type="term" value="F:demethylmenaquinone methyltransferase activity"/>
    <property type="evidence" value="ECO:0007669"/>
    <property type="project" value="UniProtKB-EC"/>
</dbReference>
<dbReference type="SUPFAM" id="SSF53335">
    <property type="entry name" value="S-adenosyl-L-methionine-dependent methyltransferases"/>
    <property type="match status" value="1"/>
</dbReference>
<protein>
    <submittedName>
        <fullName evidence="2">Demethylmenaquinone methyltransferase</fullName>
        <ecNumber evidence="2">2.1.1.163</ecNumber>
    </submittedName>
</protein>
<dbReference type="GO" id="GO:0032259">
    <property type="term" value="P:methylation"/>
    <property type="evidence" value="ECO:0007669"/>
    <property type="project" value="UniProtKB-KW"/>
</dbReference>
<name>A0A161YMZ5_9CLOT</name>
<reference evidence="2 3" key="1">
    <citation type="submission" date="2016-04" db="EMBL/GenBank/DDBJ databases">
        <title>Genome sequence of Clostridium magnum DSM 2767.</title>
        <authorList>
            <person name="Poehlein A."/>
            <person name="Uhlig R."/>
            <person name="Fischer R."/>
            <person name="Bahl H."/>
            <person name="Daniel R."/>
        </authorList>
    </citation>
    <scope>NUCLEOTIDE SEQUENCE [LARGE SCALE GENOMIC DNA]</scope>
    <source>
        <strain evidence="2 3">DSM 2767</strain>
    </source>
</reference>
<sequence length="195" mass="22136">MEQKEFFNSMAYEWDTYCKHDTEKIKLILKLLGIKEGSKVLDVGTGTGVLVPYLFTYVGVNGKVTAIDAAEKMIEVAQSKYNFDNVSFICGDVLKEDLPKETFDYTICYSVFPHFQDKLEIIDTISKLLKSGGKLIICHSQSRDAINNMHKKASEVVAEDNLPDMETIKSYFQQVGIRTTHQIDNDEMFVIIGEK</sequence>
<dbReference type="Gene3D" id="3.40.50.150">
    <property type="entry name" value="Vaccinia Virus protein VP39"/>
    <property type="match status" value="1"/>
</dbReference>
<dbReference type="InterPro" id="IPR029063">
    <property type="entry name" value="SAM-dependent_MTases_sf"/>
</dbReference>
<dbReference type="OrthoDB" id="7365827at2"/>
<proteinExistence type="predicted"/>
<dbReference type="PATRIC" id="fig|1121326.3.peg.1867"/>
<evidence type="ECO:0000259" key="1">
    <source>
        <dbReference type="Pfam" id="PF13847"/>
    </source>
</evidence>
<feature type="domain" description="Methyltransferase" evidence="1">
    <location>
        <begin position="35"/>
        <end position="167"/>
    </location>
</feature>
<dbReference type="EC" id="2.1.1.163" evidence="2"/>
<evidence type="ECO:0000313" key="2">
    <source>
        <dbReference type="EMBL" id="KZL92072.1"/>
    </source>
</evidence>
<dbReference type="Pfam" id="PF13847">
    <property type="entry name" value="Methyltransf_31"/>
    <property type="match status" value="1"/>
</dbReference>
<organism evidence="2 3">
    <name type="scientific">Clostridium magnum DSM 2767</name>
    <dbReference type="NCBI Taxonomy" id="1121326"/>
    <lineage>
        <taxon>Bacteria</taxon>
        <taxon>Bacillati</taxon>
        <taxon>Bacillota</taxon>
        <taxon>Clostridia</taxon>
        <taxon>Eubacteriales</taxon>
        <taxon>Clostridiaceae</taxon>
        <taxon>Clostridium</taxon>
    </lineage>
</organism>
<dbReference type="InterPro" id="IPR025714">
    <property type="entry name" value="Methyltranfer_dom"/>
</dbReference>
<comment type="caution">
    <text evidence="2">The sequence shown here is derived from an EMBL/GenBank/DDBJ whole genome shotgun (WGS) entry which is preliminary data.</text>
</comment>
<keyword evidence="2" id="KW-0489">Methyltransferase</keyword>
<dbReference type="Proteomes" id="UP000076603">
    <property type="component" value="Unassembled WGS sequence"/>
</dbReference>
<evidence type="ECO:0000313" key="3">
    <source>
        <dbReference type="Proteomes" id="UP000076603"/>
    </source>
</evidence>
<dbReference type="EMBL" id="LWAE01000002">
    <property type="protein sequence ID" value="KZL92072.1"/>
    <property type="molecule type" value="Genomic_DNA"/>
</dbReference>
<keyword evidence="3" id="KW-1185">Reference proteome</keyword>
<dbReference type="RefSeq" id="WP_066621276.1">
    <property type="nucleotide sequence ID" value="NZ_FQXL01000004.1"/>
</dbReference>
<dbReference type="AlphaFoldDB" id="A0A161YMZ5"/>